<keyword evidence="2" id="KW-0812">Transmembrane</keyword>
<reference evidence="4 5" key="1">
    <citation type="submission" date="2022-05" db="EMBL/GenBank/DDBJ databases">
        <authorList>
            <consortium name="Genoscope - CEA"/>
            <person name="William W."/>
        </authorList>
    </citation>
    <scope>NUCLEOTIDE SEQUENCE [LARGE SCALE GENOMIC DNA]</scope>
</reference>
<dbReference type="InterPro" id="IPR031436">
    <property type="entry name" value="TMEM132_C"/>
</dbReference>
<evidence type="ECO:0000313" key="5">
    <source>
        <dbReference type="Proteomes" id="UP001159427"/>
    </source>
</evidence>
<keyword evidence="2" id="KW-0472">Membrane</keyword>
<gene>
    <name evidence="4" type="ORF">PEVE_00040838</name>
</gene>
<feature type="compositionally biased region" description="Polar residues" evidence="1">
    <location>
        <begin position="633"/>
        <end position="647"/>
    </location>
</feature>
<proteinExistence type="predicted"/>
<keyword evidence="2" id="KW-1133">Transmembrane helix</keyword>
<accession>A0ABN8NAC8</accession>
<evidence type="ECO:0000256" key="1">
    <source>
        <dbReference type="SAM" id="MobiDB-lite"/>
    </source>
</evidence>
<sequence>RLAISTRCVGICDHKPLVCSNRVLLGVFKSTFAGSLQNAFGKETPPSTHHKVFNNDKKAVEFLRKLSERARPQQPTPKYNTASDIDLRHVVSTRFMKEMAKLFFSLPDLNQCNIMAAVSRTAGCKLSNITGFLVNLTETKHKAAIVSCPADGSIKYGTRCSEANKTIVVSSIGNELLEVFRKLPAPFKCNVVNTVALIYNLKGRRHLANRFSNQELTARKARNMVMKIYPSVSVPKTCIDPEIPVNHLVPSAPLVNITVNLGNGNKTSWLESLKEKGPNILRAVYEYEALKKKIIGQGSTQQYLEEQKEVIASAQFVLVTANGSNNPLSVLFKLKVKRKQSNQLREMKSTYRIVQALAEKTQQQLRKIFNASNVSVGLSREQSKLTRTSPNENNWTLNQISKARDMFPKNLSEYHKQLAKTARCVVIYYISKKMKKSPRTMEMLYNSYNQLSRKHCCYYTERAVSTDTPITIPFTEEIFRNNLASFSTVTYKTRLRIPERNGPTMEIVSEKAVSEDSSALEIALFTILGLLCVIILVFTVNWVTALKSRPKYQNNSVPNGTPPTVVLQGSAVSSSSNSGQHDCVYVSNGYQRNKRKMQPSVKTHLSTATENKLSKLNSAQPSHDLGCADENTGPGSSPSFHDSADITTSGNTRARVENEYCAIDYSLQQQRNGNTPVESPWRKRLPEKTACNQGRKETLDLSVWDCKRDLESQGKAISYCSISDSSCKLQPHRTIGPRGCIPSEQSHKMVVVLLDSKETKEEEV</sequence>
<dbReference type="Pfam" id="PF15706">
    <property type="entry name" value="TMEM132_C"/>
    <property type="match status" value="1"/>
</dbReference>
<dbReference type="EMBL" id="CALNXI010000759">
    <property type="protein sequence ID" value="CAH3044561.1"/>
    <property type="molecule type" value="Genomic_DNA"/>
</dbReference>
<dbReference type="Proteomes" id="UP001159427">
    <property type="component" value="Unassembled WGS sequence"/>
</dbReference>
<organism evidence="4 5">
    <name type="scientific">Porites evermanni</name>
    <dbReference type="NCBI Taxonomy" id="104178"/>
    <lineage>
        <taxon>Eukaryota</taxon>
        <taxon>Metazoa</taxon>
        <taxon>Cnidaria</taxon>
        <taxon>Anthozoa</taxon>
        <taxon>Hexacorallia</taxon>
        <taxon>Scleractinia</taxon>
        <taxon>Fungiina</taxon>
        <taxon>Poritidae</taxon>
        <taxon>Porites</taxon>
    </lineage>
</organism>
<protein>
    <recommendedName>
        <fullName evidence="3">Transmembrane protein TMEM132 C-terminal domain-containing protein</fullName>
    </recommendedName>
</protein>
<feature type="non-terminal residue" evidence="4">
    <location>
        <position position="1"/>
    </location>
</feature>
<feature type="domain" description="Transmembrane protein TMEM132 C-terminal" evidence="3">
    <location>
        <begin position="515"/>
        <end position="588"/>
    </location>
</feature>
<feature type="transmembrane region" description="Helical" evidence="2">
    <location>
        <begin position="522"/>
        <end position="543"/>
    </location>
</feature>
<name>A0ABN8NAC8_9CNID</name>
<evidence type="ECO:0000259" key="3">
    <source>
        <dbReference type="Pfam" id="PF15706"/>
    </source>
</evidence>
<comment type="caution">
    <text evidence="4">The sequence shown here is derived from an EMBL/GenBank/DDBJ whole genome shotgun (WGS) entry which is preliminary data.</text>
</comment>
<evidence type="ECO:0000256" key="2">
    <source>
        <dbReference type="SAM" id="Phobius"/>
    </source>
</evidence>
<feature type="region of interest" description="Disordered" evidence="1">
    <location>
        <begin position="618"/>
        <end position="647"/>
    </location>
</feature>
<keyword evidence="5" id="KW-1185">Reference proteome</keyword>
<evidence type="ECO:0000313" key="4">
    <source>
        <dbReference type="EMBL" id="CAH3044561.1"/>
    </source>
</evidence>